<gene>
    <name evidence="1" type="ORF">RMSM_07739</name>
</gene>
<protein>
    <submittedName>
        <fullName evidence="1">Uncharacterized protein</fullName>
    </submittedName>
</protein>
<keyword evidence="2" id="KW-1185">Reference proteome</keyword>
<accession>M5R8H4</accession>
<sequence length="65" mass="7400">MDRQEQANSNVLTWSTPTSRDPFIRVAHTVAIITMTNRSQQRISRTTIKSVRLITTTTAARFVSH</sequence>
<organism evidence="1 2">
    <name type="scientific">Rhodopirellula maiorica SM1</name>
    <dbReference type="NCBI Taxonomy" id="1265738"/>
    <lineage>
        <taxon>Bacteria</taxon>
        <taxon>Pseudomonadati</taxon>
        <taxon>Planctomycetota</taxon>
        <taxon>Planctomycetia</taxon>
        <taxon>Pirellulales</taxon>
        <taxon>Pirellulaceae</taxon>
        <taxon>Novipirellula</taxon>
    </lineage>
</organism>
<dbReference type="Proteomes" id="UP000011991">
    <property type="component" value="Unassembled WGS sequence"/>
</dbReference>
<reference evidence="1 2" key="1">
    <citation type="journal article" date="2013" name="Mar. Genomics">
        <title>Expression of sulfatases in Rhodopirellula baltica and the diversity of sulfatases in the genus Rhodopirellula.</title>
        <authorList>
            <person name="Wegner C.E."/>
            <person name="Richter-Heitmann T."/>
            <person name="Klindworth A."/>
            <person name="Klockow C."/>
            <person name="Richter M."/>
            <person name="Achstetter T."/>
            <person name="Glockner F.O."/>
            <person name="Harder J."/>
        </authorList>
    </citation>
    <scope>NUCLEOTIDE SEQUENCE [LARGE SCALE GENOMIC DNA]</scope>
    <source>
        <strain evidence="1 2">SM1</strain>
    </source>
</reference>
<evidence type="ECO:0000313" key="1">
    <source>
        <dbReference type="EMBL" id="EMI15336.1"/>
    </source>
</evidence>
<comment type="caution">
    <text evidence="1">The sequence shown here is derived from an EMBL/GenBank/DDBJ whole genome shotgun (WGS) entry which is preliminary data.</text>
</comment>
<proteinExistence type="predicted"/>
<dbReference type="AlphaFoldDB" id="M5R8H4"/>
<dbReference type="EMBL" id="ANOG01001111">
    <property type="protein sequence ID" value="EMI15336.1"/>
    <property type="molecule type" value="Genomic_DNA"/>
</dbReference>
<name>M5R8H4_9BACT</name>
<evidence type="ECO:0000313" key="2">
    <source>
        <dbReference type="Proteomes" id="UP000011991"/>
    </source>
</evidence>